<evidence type="ECO:0000313" key="3">
    <source>
        <dbReference type="EMBL" id="KAH7248569.1"/>
    </source>
</evidence>
<feature type="domain" description="BTB" evidence="2">
    <location>
        <begin position="57"/>
        <end position="118"/>
    </location>
</feature>
<dbReference type="RefSeq" id="XP_046048364.1">
    <property type="nucleotide sequence ID" value="XM_046199546.1"/>
</dbReference>
<evidence type="ECO:0000256" key="1">
    <source>
        <dbReference type="SAM" id="MobiDB-lite"/>
    </source>
</evidence>
<accession>A0A9P9GZU1</accession>
<dbReference type="PANTHER" id="PTHR47843:SF5">
    <property type="entry name" value="BTB_POZ DOMAIN PROTEIN"/>
    <property type="match status" value="1"/>
</dbReference>
<dbReference type="PROSITE" id="PS50097">
    <property type="entry name" value="BTB"/>
    <property type="match status" value="1"/>
</dbReference>
<reference evidence="3" key="1">
    <citation type="journal article" date="2021" name="Nat. Commun.">
        <title>Genetic determinants of endophytism in the Arabidopsis root mycobiome.</title>
        <authorList>
            <person name="Mesny F."/>
            <person name="Miyauchi S."/>
            <person name="Thiergart T."/>
            <person name="Pickel B."/>
            <person name="Atanasova L."/>
            <person name="Karlsson M."/>
            <person name="Huettel B."/>
            <person name="Barry K.W."/>
            <person name="Haridas S."/>
            <person name="Chen C."/>
            <person name="Bauer D."/>
            <person name="Andreopoulos W."/>
            <person name="Pangilinan J."/>
            <person name="LaButti K."/>
            <person name="Riley R."/>
            <person name="Lipzen A."/>
            <person name="Clum A."/>
            <person name="Drula E."/>
            <person name="Henrissat B."/>
            <person name="Kohler A."/>
            <person name="Grigoriev I.V."/>
            <person name="Martin F.M."/>
            <person name="Hacquard S."/>
        </authorList>
    </citation>
    <scope>NUCLEOTIDE SEQUENCE</scope>
    <source>
        <strain evidence="3">MPI-CAGE-AT-0023</strain>
    </source>
</reference>
<protein>
    <submittedName>
        <fullName evidence="3">BTB/POZ protein</fullName>
    </submittedName>
</protein>
<feature type="region of interest" description="Disordered" evidence="1">
    <location>
        <begin position="125"/>
        <end position="189"/>
    </location>
</feature>
<dbReference type="PANTHER" id="PTHR47843">
    <property type="entry name" value="BTB DOMAIN-CONTAINING PROTEIN-RELATED"/>
    <property type="match status" value="1"/>
</dbReference>
<dbReference type="CDD" id="cd18186">
    <property type="entry name" value="BTB_POZ_ZBTB_KLHL-like"/>
    <property type="match status" value="1"/>
</dbReference>
<feature type="compositionally biased region" description="Basic and acidic residues" evidence="1">
    <location>
        <begin position="178"/>
        <end position="189"/>
    </location>
</feature>
<dbReference type="SMART" id="SM00225">
    <property type="entry name" value="BTB"/>
    <property type="match status" value="1"/>
</dbReference>
<dbReference type="AlphaFoldDB" id="A0A9P9GZU1"/>
<feature type="compositionally biased region" description="Polar residues" evidence="1">
    <location>
        <begin position="1"/>
        <end position="10"/>
    </location>
</feature>
<gene>
    <name evidence="3" type="ORF">BKA55DRAFT_690685</name>
</gene>
<dbReference type="Proteomes" id="UP000720189">
    <property type="component" value="Unassembled WGS sequence"/>
</dbReference>
<dbReference type="EMBL" id="JAGMUX010000009">
    <property type="protein sequence ID" value="KAH7248569.1"/>
    <property type="molecule type" value="Genomic_DNA"/>
</dbReference>
<dbReference type="GeneID" id="70229500"/>
<evidence type="ECO:0000259" key="2">
    <source>
        <dbReference type="PROSITE" id="PS50097"/>
    </source>
</evidence>
<name>A0A9P9GZU1_FUSRE</name>
<dbReference type="InterPro" id="IPR000210">
    <property type="entry name" value="BTB/POZ_dom"/>
</dbReference>
<evidence type="ECO:0000313" key="4">
    <source>
        <dbReference type="Proteomes" id="UP000720189"/>
    </source>
</evidence>
<feature type="compositionally biased region" description="Polar residues" evidence="1">
    <location>
        <begin position="125"/>
        <end position="143"/>
    </location>
</feature>
<dbReference type="Gene3D" id="3.30.710.10">
    <property type="entry name" value="Potassium Channel Kv1.1, Chain A"/>
    <property type="match status" value="1"/>
</dbReference>
<comment type="caution">
    <text evidence="3">The sequence shown here is derived from an EMBL/GenBank/DDBJ whole genome shotgun (WGS) entry which is preliminary data.</text>
</comment>
<organism evidence="3 4">
    <name type="scientific">Fusarium redolens</name>
    <dbReference type="NCBI Taxonomy" id="48865"/>
    <lineage>
        <taxon>Eukaryota</taxon>
        <taxon>Fungi</taxon>
        <taxon>Dikarya</taxon>
        <taxon>Ascomycota</taxon>
        <taxon>Pezizomycotina</taxon>
        <taxon>Sordariomycetes</taxon>
        <taxon>Hypocreomycetidae</taxon>
        <taxon>Hypocreales</taxon>
        <taxon>Nectriaceae</taxon>
        <taxon>Fusarium</taxon>
        <taxon>Fusarium redolens species complex</taxon>
    </lineage>
</organism>
<sequence length="302" mass="33295">MDSGAASSPTLAARNRSRGASPASDEFGYGNRGSIQTSNTTSIHKSLSTLLDNEKFSDMIIICGGRQFKAHRAIVCTQSSIIDRAMTSNFKEATLRSIELEKDDPNIVERLLEFLYTGTYSDGVTCGNQETDTKSSVQGSEQEVSGDEEQNTPPDNDVAAGDENNELPMETDGPAVHHQSEGSKRHADPSDDMTLHLRLYLIAVKYKVPALQTLALDRFCHAVELVWKDAERFPAMVDELYDTMPPRGAVLKETLCRLVGTAIHDQKVRRKLKAVFEKHGEFAFGVMDYAIKFGPGQMTEMA</sequence>
<dbReference type="SUPFAM" id="SSF54695">
    <property type="entry name" value="POZ domain"/>
    <property type="match status" value="1"/>
</dbReference>
<feature type="region of interest" description="Disordered" evidence="1">
    <location>
        <begin position="1"/>
        <end position="35"/>
    </location>
</feature>
<keyword evidence="4" id="KW-1185">Reference proteome</keyword>
<dbReference type="Pfam" id="PF00651">
    <property type="entry name" value="BTB"/>
    <property type="match status" value="1"/>
</dbReference>
<proteinExistence type="predicted"/>
<dbReference type="OrthoDB" id="1022638at2759"/>
<dbReference type="InterPro" id="IPR011333">
    <property type="entry name" value="SKP1/BTB/POZ_sf"/>
</dbReference>